<feature type="compositionally biased region" description="Polar residues" evidence="1">
    <location>
        <begin position="415"/>
        <end position="431"/>
    </location>
</feature>
<dbReference type="EMBL" id="JEMN01000491">
    <property type="protein sequence ID" value="KXH60681.1"/>
    <property type="molecule type" value="Genomic_DNA"/>
</dbReference>
<protein>
    <submittedName>
        <fullName evidence="2">Uncharacterized protein</fullName>
    </submittedName>
</protein>
<keyword evidence="3" id="KW-1185">Reference proteome</keyword>
<organism evidence="2 3">
    <name type="scientific">Colletotrichum nymphaeae SA-01</name>
    <dbReference type="NCBI Taxonomy" id="1460502"/>
    <lineage>
        <taxon>Eukaryota</taxon>
        <taxon>Fungi</taxon>
        <taxon>Dikarya</taxon>
        <taxon>Ascomycota</taxon>
        <taxon>Pezizomycotina</taxon>
        <taxon>Sordariomycetes</taxon>
        <taxon>Hypocreomycetidae</taxon>
        <taxon>Glomerellales</taxon>
        <taxon>Glomerellaceae</taxon>
        <taxon>Colletotrichum</taxon>
        <taxon>Colletotrichum acutatum species complex</taxon>
    </lineage>
</organism>
<accession>A0A135UJV2</accession>
<evidence type="ECO:0000256" key="1">
    <source>
        <dbReference type="SAM" id="MobiDB-lite"/>
    </source>
</evidence>
<sequence>MAKSSGKAPEAADKYANTLPAYLIPNFQREWSDLAAKVFNTDVLDILLTSEEKNKALALIAIPITSSSFGNKSRAQALHRTFSQAREMGQGKRPPARVTIIAALLIYMLEPPLTWWEWTNMHQPLGILRYVRDCADGLSIYSSEGMLKAAFAHSPGGPTGDHPDNLFVVDKPQLEETSAKPAEATPLNSDHPTLPALRPWTRSITKLTTPSPPSKKRKVESDSPPEKKAVQKKEVASAKKIKLTVPKKKVISPKKAATPKKKTMAGTGTKATAQAKSTKVSAKTPKRGAASTANLPLAQQIRDTEAAKRQQPIDNVLLARYMKSAPMLDRIADYNDESVRRVALAGFLRDLKSSGWEDLVKCTWQLIKDGDYESRVFLAEAIMNDVYQRINDSVEGVPQPAQLTEPALPEDATHQPLQQPTEAKQTAQPSLDEQPMDTPTKRRSRSGPKQGKKSTQTKKRTTETKKPTTNTLNEYNTPTKQASRPFRFSPSSGMSDDVFNDSPVSAASPAAGRRDLNLASPPRFNLRGILSKRLKSKDTRI</sequence>
<feature type="compositionally biased region" description="Polar residues" evidence="1">
    <location>
        <begin position="472"/>
        <end position="482"/>
    </location>
</feature>
<evidence type="ECO:0000313" key="3">
    <source>
        <dbReference type="Proteomes" id="UP000070054"/>
    </source>
</evidence>
<reference evidence="2 3" key="1">
    <citation type="submission" date="2014-02" db="EMBL/GenBank/DDBJ databases">
        <title>The genome sequence of Colletotrichum nymphaeae SA-01.</title>
        <authorList>
            <person name="Baroncelli R."/>
            <person name="Thon M.R."/>
        </authorList>
    </citation>
    <scope>NUCLEOTIDE SEQUENCE [LARGE SCALE GENOMIC DNA]</scope>
    <source>
        <strain evidence="2 3">SA-01</strain>
    </source>
</reference>
<feature type="compositionally biased region" description="Basic and acidic residues" evidence="1">
    <location>
        <begin position="219"/>
        <end position="237"/>
    </location>
</feature>
<feature type="compositionally biased region" description="Basic residues" evidence="1">
    <location>
        <begin position="441"/>
        <end position="459"/>
    </location>
</feature>
<evidence type="ECO:0000313" key="2">
    <source>
        <dbReference type="EMBL" id="KXH60681.1"/>
    </source>
</evidence>
<dbReference type="AlphaFoldDB" id="A0A135UJV2"/>
<proteinExistence type="predicted"/>
<name>A0A135UJV2_9PEZI</name>
<feature type="region of interest" description="Disordered" evidence="1">
    <location>
        <begin position="177"/>
        <end position="291"/>
    </location>
</feature>
<dbReference type="OrthoDB" id="4844974at2759"/>
<dbReference type="Proteomes" id="UP000070054">
    <property type="component" value="Unassembled WGS sequence"/>
</dbReference>
<feature type="region of interest" description="Disordered" evidence="1">
    <location>
        <begin position="411"/>
        <end position="519"/>
    </location>
</feature>
<comment type="caution">
    <text evidence="2">The sequence shown here is derived from an EMBL/GenBank/DDBJ whole genome shotgun (WGS) entry which is preliminary data.</text>
</comment>
<feature type="compositionally biased region" description="Basic residues" evidence="1">
    <location>
        <begin position="239"/>
        <end position="263"/>
    </location>
</feature>
<feature type="compositionally biased region" description="Low complexity" evidence="1">
    <location>
        <begin position="264"/>
        <end position="283"/>
    </location>
</feature>
<gene>
    <name evidence="2" type="ORF">CNYM01_00158</name>
</gene>